<dbReference type="InterPro" id="IPR036322">
    <property type="entry name" value="WD40_repeat_dom_sf"/>
</dbReference>
<name>A0A448X5D4_9PLAT</name>
<dbReference type="AlphaFoldDB" id="A0A448X5D4"/>
<dbReference type="Proteomes" id="UP000784294">
    <property type="component" value="Unassembled WGS sequence"/>
</dbReference>
<sequence length="90" mass="9645">MASCSADNSLKVFLIPTDISFSGAPKSVLWGCISAAHEGDINSVCWRPRYSPRNILTYDKDALMVATAGDDGKIKFWSVVTSGAIEAFAT</sequence>
<protein>
    <submittedName>
        <fullName evidence="2">Uncharacterized protein</fullName>
    </submittedName>
</protein>
<comment type="caution">
    <text evidence="2">The sequence shown here is derived from an EMBL/GenBank/DDBJ whole genome shotgun (WGS) entry which is preliminary data.</text>
</comment>
<dbReference type="Gene3D" id="2.130.10.10">
    <property type="entry name" value="YVTN repeat-like/Quinoprotein amine dehydrogenase"/>
    <property type="match status" value="1"/>
</dbReference>
<dbReference type="PROSITE" id="PS50082">
    <property type="entry name" value="WD_REPEATS_2"/>
    <property type="match status" value="1"/>
</dbReference>
<evidence type="ECO:0000256" key="1">
    <source>
        <dbReference type="PROSITE-ProRule" id="PRU00221"/>
    </source>
</evidence>
<dbReference type="Pfam" id="PF00400">
    <property type="entry name" value="WD40"/>
    <property type="match status" value="1"/>
</dbReference>
<organism evidence="2 3">
    <name type="scientific">Protopolystoma xenopodis</name>
    <dbReference type="NCBI Taxonomy" id="117903"/>
    <lineage>
        <taxon>Eukaryota</taxon>
        <taxon>Metazoa</taxon>
        <taxon>Spiralia</taxon>
        <taxon>Lophotrochozoa</taxon>
        <taxon>Platyhelminthes</taxon>
        <taxon>Monogenea</taxon>
        <taxon>Polyopisthocotylea</taxon>
        <taxon>Polystomatidea</taxon>
        <taxon>Polystomatidae</taxon>
        <taxon>Protopolystoma</taxon>
    </lineage>
</organism>
<dbReference type="InterPro" id="IPR001680">
    <property type="entry name" value="WD40_rpt"/>
</dbReference>
<accession>A0A448X5D4</accession>
<keyword evidence="3" id="KW-1185">Reference proteome</keyword>
<evidence type="ECO:0000313" key="3">
    <source>
        <dbReference type="Proteomes" id="UP000784294"/>
    </source>
</evidence>
<dbReference type="InterPro" id="IPR015943">
    <property type="entry name" value="WD40/YVTN_repeat-like_dom_sf"/>
</dbReference>
<reference evidence="2" key="1">
    <citation type="submission" date="2018-11" db="EMBL/GenBank/DDBJ databases">
        <authorList>
            <consortium name="Pathogen Informatics"/>
        </authorList>
    </citation>
    <scope>NUCLEOTIDE SEQUENCE</scope>
</reference>
<feature type="repeat" description="WD" evidence="1">
    <location>
        <begin position="56"/>
        <end position="87"/>
    </location>
</feature>
<evidence type="ECO:0000313" key="2">
    <source>
        <dbReference type="EMBL" id="VEL28464.1"/>
    </source>
</evidence>
<dbReference type="OrthoDB" id="6262491at2759"/>
<gene>
    <name evidence="2" type="ORF">PXEA_LOCUS21904</name>
</gene>
<dbReference type="SMART" id="SM00320">
    <property type="entry name" value="WD40"/>
    <property type="match status" value="1"/>
</dbReference>
<dbReference type="SUPFAM" id="SSF50978">
    <property type="entry name" value="WD40 repeat-like"/>
    <property type="match status" value="1"/>
</dbReference>
<dbReference type="EMBL" id="CAAALY010095235">
    <property type="protein sequence ID" value="VEL28464.1"/>
    <property type="molecule type" value="Genomic_DNA"/>
</dbReference>
<keyword evidence="1" id="KW-0853">WD repeat</keyword>
<proteinExistence type="predicted"/>